<keyword evidence="3" id="KW-1185">Reference proteome</keyword>
<dbReference type="STRING" id="936155.HFELIS_15380"/>
<dbReference type="KEGG" id="hfe:HFELIS_15380"/>
<dbReference type="HOGENOM" id="CLU_054360_1_0_7"/>
<name>E7AB10_HELFC</name>
<dbReference type="EMBL" id="FQ670179">
    <property type="protein sequence ID" value="CBY83622.1"/>
    <property type="molecule type" value="Genomic_DNA"/>
</dbReference>
<evidence type="ECO:0000313" key="3">
    <source>
        <dbReference type="Proteomes" id="UP000007934"/>
    </source>
</evidence>
<organism evidence="2 3">
    <name type="scientific">Helicobacter felis (strain ATCC 49179 / CCUG 28539 / NCTC 12436 / CS1)</name>
    <dbReference type="NCBI Taxonomy" id="936155"/>
    <lineage>
        <taxon>Bacteria</taxon>
        <taxon>Pseudomonadati</taxon>
        <taxon>Campylobacterota</taxon>
        <taxon>Epsilonproteobacteria</taxon>
        <taxon>Campylobacterales</taxon>
        <taxon>Helicobacteraceae</taxon>
        <taxon>Helicobacter</taxon>
    </lineage>
</organism>
<feature type="signal peptide" evidence="1">
    <location>
        <begin position="1"/>
        <end position="22"/>
    </location>
</feature>
<protein>
    <recommendedName>
        <fullName evidence="4">Hof-family outer membrane protein</fullName>
    </recommendedName>
</protein>
<dbReference type="RefSeq" id="WP_013469983.1">
    <property type="nucleotide sequence ID" value="NC_014810.2"/>
</dbReference>
<reference evidence="2 3" key="1">
    <citation type="journal article" date="2011" name="Genome Biol. Evol.">
        <title>Comparative whole genome sequence analysis of the carcinogenic bacterial model pathogen Helicobacter felis.</title>
        <authorList>
            <person name="Arnold I.C."/>
            <person name="Zigova Z."/>
            <person name="Holden M."/>
            <person name="Lawley T.D."/>
            <person name="Rad R."/>
            <person name="Dougan G."/>
            <person name="Falkow S."/>
            <person name="Bentley S.D."/>
            <person name="Muller A."/>
        </authorList>
    </citation>
    <scope>NUCLEOTIDE SEQUENCE [LARGE SCALE GENOMIC DNA]</scope>
    <source>
        <strain evidence="3">ATCC 49179 / CCUG 28539 / NCTC 12436 / CS1</strain>
    </source>
</reference>
<evidence type="ECO:0008006" key="4">
    <source>
        <dbReference type="Google" id="ProtNLM"/>
    </source>
</evidence>
<dbReference type="Proteomes" id="UP000007934">
    <property type="component" value="Chromosome"/>
</dbReference>
<evidence type="ECO:0000256" key="1">
    <source>
        <dbReference type="SAM" id="SignalP"/>
    </source>
</evidence>
<accession>E7AB10</accession>
<feature type="chain" id="PRO_5003217194" description="Hof-family outer membrane protein" evidence="1">
    <location>
        <begin position="23"/>
        <end position="429"/>
    </location>
</feature>
<dbReference type="OrthoDB" id="5327099at2"/>
<gene>
    <name evidence="2" type="ordered locus">Hfelis_15380</name>
</gene>
<keyword evidence="1" id="KW-0732">Signal</keyword>
<sequence>MFKSFISKVLVPCGLLVTGAQAASFAYDLKFVSFTYNLAGKENPYWNSLVNMKNRIMPEIGIQFDKNQSLMFGAWFIQNLHTHYSYFPYSWGVTMYYSAVGKNFRAYVGIIPRTYSISSYPLAAFKKLFWFKDPTARGAMLQFKPAYDPNRAWNGWGEFIIDWYGGRNWNNGPAKDNYNFNQMLYFGSTEWSFLKDYLGFGAKIVAFHNLSSYSMGDKYPFNGKSYLNQGDETPLWPNGYPYFSGSKQGGVPGEYSNPTVLDRIYYHAYIKTNLKRLMPYMDKIYFQFGTMSEQEHYCVRSGDKCGPSQWYNSFGGQFDFDMQYKGFGFYNKYYFSDKPQMKFYATYGQSLYTGLPWYHAPNFERIALYYVYKNKFMSLRADAFFNFLGGGNGHSLHGTGGKWYTTFQQFVTLSIDTRELVDFVRSRHH</sequence>
<dbReference type="AlphaFoldDB" id="E7AB10"/>
<evidence type="ECO:0000313" key="2">
    <source>
        <dbReference type="EMBL" id="CBY83622.1"/>
    </source>
</evidence>
<dbReference type="GeneID" id="36133762"/>
<proteinExistence type="predicted"/>